<evidence type="ECO:0000256" key="4">
    <source>
        <dbReference type="ARBA" id="ARBA00022857"/>
    </source>
</evidence>
<comment type="caution">
    <text evidence="8">The sequence shown here is derived from an EMBL/GenBank/DDBJ whole genome shotgun (WGS) entry which is preliminary data.</text>
</comment>
<proteinExistence type="predicted"/>
<comment type="pathway">
    <text evidence="1">Lipid metabolism; fatty acid biosynthesis.</text>
</comment>
<dbReference type="PANTHER" id="PTHR43086">
    <property type="entry name" value="VERY-LONG-CHAIN 3-OXOOACYL-COA REDUCTASE"/>
    <property type="match status" value="1"/>
</dbReference>
<name>A0ABR0M723_9PEZI</name>
<dbReference type="PROSITE" id="PS00061">
    <property type="entry name" value="ADH_SHORT"/>
    <property type="match status" value="1"/>
</dbReference>
<evidence type="ECO:0000256" key="3">
    <source>
        <dbReference type="ARBA" id="ARBA00022832"/>
    </source>
</evidence>
<gene>
    <name evidence="8" type="ORF">LTR16_003622</name>
</gene>
<dbReference type="InterPro" id="IPR036291">
    <property type="entry name" value="NAD(P)-bd_dom_sf"/>
</dbReference>
<keyword evidence="2" id="KW-0444">Lipid biosynthesis</keyword>
<keyword evidence="9" id="KW-1185">Reference proteome</keyword>
<keyword evidence="5" id="KW-0560">Oxidoreductase</keyword>
<dbReference type="InterPro" id="IPR002347">
    <property type="entry name" value="SDR_fam"/>
</dbReference>
<keyword evidence="3" id="KW-0276">Fatty acid metabolism</keyword>
<dbReference type="InterPro" id="IPR020904">
    <property type="entry name" value="Sc_DH/Rdtase_CS"/>
</dbReference>
<keyword evidence="6" id="KW-0443">Lipid metabolism</keyword>
<evidence type="ECO:0000256" key="5">
    <source>
        <dbReference type="ARBA" id="ARBA00023002"/>
    </source>
</evidence>
<keyword evidence="7" id="KW-0275">Fatty acid biosynthesis</keyword>
<dbReference type="SUPFAM" id="SSF51735">
    <property type="entry name" value="NAD(P)-binding Rossmann-fold domains"/>
    <property type="match status" value="1"/>
</dbReference>
<evidence type="ECO:0008006" key="10">
    <source>
        <dbReference type="Google" id="ProtNLM"/>
    </source>
</evidence>
<keyword evidence="4" id="KW-0521">NADP</keyword>
<dbReference type="PANTHER" id="PTHR43086:SF2">
    <property type="entry name" value="HYDROXYSTEROID DEHYDROGENASE-LIKE PROTEIN 1"/>
    <property type="match status" value="1"/>
</dbReference>
<organism evidence="8 9">
    <name type="scientific">Cryomyces antarcticus</name>
    <dbReference type="NCBI Taxonomy" id="329879"/>
    <lineage>
        <taxon>Eukaryota</taxon>
        <taxon>Fungi</taxon>
        <taxon>Dikarya</taxon>
        <taxon>Ascomycota</taxon>
        <taxon>Pezizomycotina</taxon>
        <taxon>Dothideomycetes</taxon>
        <taxon>Dothideomycetes incertae sedis</taxon>
        <taxon>Cryomyces</taxon>
    </lineage>
</organism>
<evidence type="ECO:0000313" key="9">
    <source>
        <dbReference type="Proteomes" id="UP001357485"/>
    </source>
</evidence>
<protein>
    <recommendedName>
        <fullName evidence="10">Very-long-chain 3-oxoacyl-CoA reductase</fullName>
    </recommendedName>
</protein>
<evidence type="ECO:0000256" key="1">
    <source>
        <dbReference type="ARBA" id="ARBA00005194"/>
    </source>
</evidence>
<sequence>MASFGGILPTPLLATYSGSKAFLQQWSTALGSELKPHGVHVQLVQSYLVTSAMSKIRRASATIPTPRGFVKAALSKIGRSGGAQGIAYTSTPYWSHGLMHWALATFVGTMNGVVVDQNRSMHEGIRKRALRKKERDAKKAT</sequence>
<dbReference type="Pfam" id="PF00106">
    <property type="entry name" value="adh_short"/>
    <property type="match status" value="1"/>
</dbReference>
<reference evidence="8 9" key="1">
    <citation type="submission" date="2023-08" db="EMBL/GenBank/DDBJ databases">
        <title>Black Yeasts Isolated from many extreme environments.</title>
        <authorList>
            <person name="Coleine C."/>
            <person name="Stajich J.E."/>
            <person name="Selbmann L."/>
        </authorList>
    </citation>
    <scope>NUCLEOTIDE SEQUENCE [LARGE SCALE GENOMIC DNA]</scope>
    <source>
        <strain evidence="8 9">CCFEE 536</strain>
    </source>
</reference>
<dbReference type="EMBL" id="JAVRRA010000399">
    <property type="protein sequence ID" value="KAK5287806.1"/>
    <property type="molecule type" value="Genomic_DNA"/>
</dbReference>
<accession>A0ABR0M723</accession>
<dbReference type="Gene3D" id="3.40.50.720">
    <property type="entry name" value="NAD(P)-binding Rossmann-like Domain"/>
    <property type="match status" value="1"/>
</dbReference>
<evidence type="ECO:0000256" key="2">
    <source>
        <dbReference type="ARBA" id="ARBA00022516"/>
    </source>
</evidence>
<evidence type="ECO:0000313" key="8">
    <source>
        <dbReference type="EMBL" id="KAK5287806.1"/>
    </source>
</evidence>
<evidence type="ECO:0000256" key="7">
    <source>
        <dbReference type="ARBA" id="ARBA00023160"/>
    </source>
</evidence>
<dbReference type="Proteomes" id="UP001357485">
    <property type="component" value="Unassembled WGS sequence"/>
</dbReference>
<evidence type="ECO:0000256" key="6">
    <source>
        <dbReference type="ARBA" id="ARBA00023098"/>
    </source>
</evidence>